<evidence type="ECO:0000313" key="1">
    <source>
        <dbReference type="EMBL" id="KIH59766.1"/>
    </source>
</evidence>
<dbReference type="GO" id="GO:0008289">
    <property type="term" value="F:lipid binding"/>
    <property type="evidence" value="ECO:0007669"/>
    <property type="project" value="InterPro"/>
</dbReference>
<dbReference type="InterPro" id="IPR017943">
    <property type="entry name" value="Bactericidal_perm-incr_a/b_dom"/>
</dbReference>
<organism evidence="1 2">
    <name type="scientific">Ancylostoma duodenale</name>
    <dbReference type="NCBI Taxonomy" id="51022"/>
    <lineage>
        <taxon>Eukaryota</taxon>
        <taxon>Metazoa</taxon>
        <taxon>Ecdysozoa</taxon>
        <taxon>Nematoda</taxon>
        <taxon>Chromadorea</taxon>
        <taxon>Rhabditida</taxon>
        <taxon>Rhabditina</taxon>
        <taxon>Rhabditomorpha</taxon>
        <taxon>Strongyloidea</taxon>
        <taxon>Ancylostomatidae</taxon>
        <taxon>Ancylostomatinae</taxon>
        <taxon>Ancylostoma</taxon>
    </lineage>
</organism>
<dbReference type="Gene3D" id="3.15.20.10">
    <property type="entry name" value="Bactericidal permeability-increasing protein, domain 2"/>
    <property type="match status" value="1"/>
</dbReference>
<protein>
    <recommendedName>
        <fullName evidence="3">Lipid-binding serum glycoprotein C-terminal domain-containing protein</fullName>
    </recommendedName>
</protein>
<gene>
    <name evidence="1" type="ORF">ANCDUO_09991</name>
</gene>
<name>A0A0C2GS09_9BILA</name>
<sequence length="117" mass="13806">MGHFFPKLHTDYPNQYVDLHFHSYEAPFVQMKNNTMTFNSTFAIDFYIHPMKDHPKSIARFLFLFGKMFALTTSAMIKWMTKEGVPLPVFDNITISGASEIRIFEKYIRLNADLEFR</sequence>
<proteinExistence type="predicted"/>
<dbReference type="OrthoDB" id="5857016at2759"/>
<dbReference type="SUPFAM" id="SSF55394">
    <property type="entry name" value="Bactericidal permeability-increasing protein, BPI"/>
    <property type="match status" value="1"/>
</dbReference>
<evidence type="ECO:0000313" key="2">
    <source>
        <dbReference type="Proteomes" id="UP000054047"/>
    </source>
</evidence>
<dbReference type="EMBL" id="KN731624">
    <property type="protein sequence ID" value="KIH59766.1"/>
    <property type="molecule type" value="Genomic_DNA"/>
</dbReference>
<accession>A0A0C2GS09</accession>
<evidence type="ECO:0008006" key="3">
    <source>
        <dbReference type="Google" id="ProtNLM"/>
    </source>
</evidence>
<reference evidence="1 2" key="1">
    <citation type="submission" date="2013-12" db="EMBL/GenBank/DDBJ databases">
        <title>Draft genome of the parsitic nematode Ancylostoma duodenale.</title>
        <authorList>
            <person name="Mitreva M."/>
        </authorList>
    </citation>
    <scope>NUCLEOTIDE SEQUENCE [LARGE SCALE GENOMIC DNA]</scope>
    <source>
        <strain evidence="1 2">Zhejiang</strain>
    </source>
</reference>
<dbReference type="Proteomes" id="UP000054047">
    <property type="component" value="Unassembled WGS sequence"/>
</dbReference>
<keyword evidence="2" id="KW-1185">Reference proteome</keyword>
<dbReference type="AlphaFoldDB" id="A0A0C2GS09"/>